<gene>
    <name evidence="3" type="ORF">HUG12_10770</name>
</gene>
<accession>A0A7D5LBQ8</accession>
<dbReference type="Proteomes" id="UP000509626">
    <property type="component" value="Chromosome"/>
</dbReference>
<evidence type="ECO:0000313" key="3">
    <source>
        <dbReference type="EMBL" id="QLG62189.1"/>
    </source>
</evidence>
<feature type="domain" description="DUF4326" evidence="2">
    <location>
        <begin position="210"/>
        <end position="309"/>
    </location>
</feature>
<name>A0A7D5LBQ8_9EURY</name>
<dbReference type="Pfam" id="PF14216">
    <property type="entry name" value="DUF4326"/>
    <property type="match status" value="1"/>
</dbReference>
<dbReference type="InterPro" id="IPR025475">
    <property type="entry name" value="DUF4326"/>
</dbReference>
<dbReference type="KEGG" id="halu:HUG12_10770"/>
<feature type="region of interest" description="Disordered" evidence="1">
    <location>
        <begin position="129"/>
        <end position="172"/>
    </location>
</feature>
<dbReference type="AlphaFoldDB" id="A0A7D5LBQ8"/>
<evidence type="ECO:0000259" key="2">
    <source>
        <dbReference type="Pfam" id="PF14216"/>
    </source>
</evidence>
<organism evidence="3 4">
    <name type="scientific">Halorarum salinum</name>
    <dbReference type="NCBI Taxonomy" id="2743089"/>
    <lineage>
        <taxon>Archaea</taxon>
        <taxon>Methanobacteriati</taxon>
        <taxon>Methanobacteriota</taxon>
        <taxon>Stenosarchaea group</taxon>
        <taxon>Halobacteria</taxon>
        <taxon>Halobacteriales</taxon>
        <taxon>Haloferacaceae</taxon>
        <taxon>Halorarum</taxon>
    </lineage>
</organism>
<keyword evidence="4" id="KW-1185">Reference proteome</keyword>
<evidence type="ECO:0000313" key="4">
    <source>
        <dbReference type="Proteomes" id="UP000509626"/>
    </source>
</evidence>
<protein>
    <submittedName>
        <fullName evidence="3">DUF4326 domain-containing protein</fullName>
    </submittedName>
</protein>
<dbReference type="EMBL" id="CP058579">
    <property type="protein sequence ID" value="QLG62189.1"/>
    <property type="molecule type" value="Genomic_DNA"/>
</dbReference>
<sequence>MSLDKYGVTSWPSLRELKRDEHGDVIDPVSELPITHSRGELEIPVVRLADDDLRDALQEAGVETVRSRGYDSSYNDLLVPETVGGPSANGYSSRMVGILAEISNRNPVWIPVYREDLEPAEDALEAALSPEALGDGGGSADIRGTTRTPDGSAGRPNGARARKERLAEQTGEHPEAAILTRPAVVAELGLPTEYPDGSPRFTYVGHTQYDSPDVYAGRHGSEGEHDLVTSEIGEAGWLGNPYPVGSLGTREEVVEAFQAALWTLLERNAELRRALYARCRGRVLGCWCHRLEETGDEDAPRCHADVIAETVDKHLRITPESAWSRGGEDE</sequence>
<proteinExistence type="predicted"/>
<evidence type="ECO:0000256" key="1">
    <source>
        <dbReference type="SAM" id="MobiDB-lite"/>
    </source>
</evidence>
<reference evidence="3 4" key="1">
    <citation type="submission" date="2020-06" db="EMBL/GenBank/DDBJ databases">
        <title>NJ-3-1, isolated from saline soil.</title>
        <authorList>
            <person name="Cui H.L."/>
            <person name="Shi X."/>
        </authorList>
    </citation>
    <scope>NUCLEOTIDE SEQUENCE [LARGE SCALE GENOMIC DNA]</scope>
    <source>
        <strain evidence="3 4">NJ-3-1</strain>
    </source>
</reference>